<dbReference type="InterPro" id="IPR001736">
    <property type="entry name" value="PLipase_D/transphosphatidylase"/>
</dbReference>
<keyword evidence="6" id="KW-0443">Lipid metabolism</keyword>
<feature type="chain" id="PRO_5041998216" description="phospholipase D" evidence="7">
    <location>
        <begin position="23"/>
        <end position="211"/>
    </location>
</feature>
<dbReference type="GO" id="GO:0016042">
    <property type="term" value="P:lipid catabolic process"/>
    <property type="evidence" value="ECO:0007669"/>
    <property type="project" value="UniProtKB-KW"/>
</dbReference>
<keyword evidence="5" id="KW-0442">Lipid degradation</keyword>
<comment type="caution">
    <text evidence="9">The sequence shown here is derived from an EMBL/GenBank/DDBJ whole genome shotgun (WGS) entry which is preliminary data.</text>
</comment>
<dbReference type="PANTHER" id="PTHR43856:SF1">
    <property type="entry name" value="MITOCHONDRIAL CARDIOLIPIN HYDROLASE"/>
    <property type="match status" value="1"/>
</dbReference>
<dbReference type="CDD" id="cd09170">
    <property type="entry name" value="PLDc_Nuc"/>
    <property type="match status" value="1"/>
</dbReference>
<keyword evidence="4" id="KW-0378">Hydrolase</keyword>
<dbReference type="EMBL" id="JAAXYO010000184">
    <property type="protein sequence ID" value="MBU2789195.1"/>
    <property type="molecule type" value="Genomic_DNA"/>
</dbReference>
<reference evidence="9" key="1">
    <citation type="journal article" date="2021" name="ISME J.">
        <title>Genomic evolution of the class Acidithiobacillia: deep-branching Proteobacteria living in extreme acidic conditions.</title>
        <authorList>
            <person name="Moya-Beltran A."/>
            <person name="Beard S."/>
            <person name="Rojas-Villalobos C."/>
            <person name="Issotta F."/>
            <person name="Gallardo Y."/>
            <person name="Ulloa R."/>
            <person name="Giaveno A."/>
            <person name="Degli Esposti M."/>
            <person name="Johnson D.B."/>
            <person name="Quatrini R."/>
        </authorList>
    </citation>
    <scope>NUCLEOTIDE SEQUENCE</scope>
    <source>
        <strain evidence="9">VAN18-1</strain>
    </source>
</reference>
<evidence type="ECO:0000256" key="3">
    <source>
        <dbReference type="ARBA" id="ARBA00012027"/>
    </source>
</evidence>
<accession>A0AAE2YSL3</accession>
<keyword evidence="10" id="KW-1185">Reference proteome</keyword>
<dbReference type="SMART" id="SM00155">
    <property type="entry name" value="PLDc"/>
    <property type="match status" value="1"/>
</dbReference>
<dbReference type="Pfam" id="PF13091">
    <property type="entry name" value="PLDc_2"/>
    <property type="match status" value="1"/>
</dbReference>
<dbReference type="InterPro" id="IPR025202">
    <property type="entry name" value="PLD-like_dom"/>
</dbReference>
<evidence type="ECO:0000313" key="9">
    <source>
        <dbReference type="EMBL" id="MBU2789195.1"/>
    </source>
</evidence>
<dbReference type="GO" id="GO:0006793">
    <property type="term" value="P:phosphorus metabolic process"/>
    <property type="evidence" value="ECO:0007669"/>
    <property type="project" value="UniProtKB-ARBA"/>
</dbReference>
<dbReference type="EC" id="3.1.4.4" evidence="3"/>
<dbReference type="PANTHER" id="PTHR43856">
    <property type="entry name" value="CARDIOLIPIN HYDROLASE"/>
    <property type="match status" value="1"/>
</dbReference>
<dbReference type="InterPro" id="IPR051406">
    <property type="entry name" value="PLD_domain"/>
</dbReference>
<dbReference type="Gene3D" id="3.30.870.10">
    <property type="entry name" value="Endonuclease Chain A"/>
    <property type="match status" value="1"/>
</dbReference>
<dbReference type="PROSITE" id="PS50035">
    <property type="entry name" value="PLD"/>
    <property type="match status" value="1"/>
</dbReference>
<feature type="signal peptide" evidence="7">
    <location>
        <begin position="1"/>
        <end position="22"/>
    </location>
</feature>
<dbReference type="Proteomes" id="UP001197378">
    <property type="component" value="Unassembled WGS sequence"/>
</dbReference>
<organism evidence="9 10">
    <name type="scientific">Igneacidithiobacillus copahuensis</name>
    <dbReference type="NCBI Taxonomy" id="2724909"/>
    <lineage>
        <taxon>Bacteria</taxon>
        <taxon>Pseudomonadati</taxon>
        <taxon>Pseudomonadota</taxon>
        <taxon>Acidithiobacillia</taxon>
        <taxon>Acidithiobacillales</taxon>
        <taxon>Acidithiobacillaceae</taxon>
        <taxon>Igneacidithiobacillus</taxon>
    </lineage>
</organism>
<evidence type="ECO:0000256" key="7">
    <source>
        <dbReference type="SAM" id="SignalP"/>
    </source>
</evidence>
<protein>
    <recommendedName>
        <fullName evidence="3">phospholipase D</fullName>
        <ecNumber evidence="3">3.1.4.4</ecNumber>
    </recommendedName>
</protein>
<feature type="domain" description="PLD phosphodiesterase" evidence="8">
    <location>
        <begin position="142"/>
        <end position="169"/>
    </location>
</feature>
<evidence type="ECO:0000259" key="8">
    <source>
        <dbReference type="PROSITE" id="PS50035"/>
    </source>
</evidence>
<dbReference type="AlphaFoldDB" id="A0AAE2YSL3"/>
<comment type="catalytic activity">
    <reaction evidence="1">
        <text>a 1,2-diacyl-sn-glycero-3-phosphocholine + H2O = a 1,2-diacyl-sn-glycero-3-phosphate + choline + H(+)</text>
        <dbReference type="Rhea" id="RHEA:14445"/>
        <dbReference type="ChEBI" id="CHEBI:15354"/>
        <dbReference type="ChEBI" id="CHEBI:15377"/>
        <dbReference type="ChEBI" id="CHEBI:15378"/>
        <dbReference type="ChEBI" id="CHEBI:57643"/>
        <dbReference type="ChEBI" id="CHEBI:58608"/>
        <dbReference type="EC" id="3.1.4.4"/>
    </reaction>
</comment>
<sequence>MNTLRRVAFFVILLGMASGAYAVLAPADSQSLLHSAGEQLREAGATLPPSATTIAAQGTIEVSFSPPPGTTDVVVGAMNQARQRLWIQAYSFTSAAIAKAALAAQKRGVEVRVLLDKSQRTQKYSEADFFANQGINTRIDDQHAIAHNKVMVIDDATVITGSFNFTKAAEQANAENLLVLRGNAALNALYAQNFLHHWSHSTPYAPRHGAD</sequence>
<evidence type="ECO:0000256" key="5">
    <source>
        <dbReference type="ARBA" id="ARBA00022963"/>
    </source>
</evidence>
<evidence type="ECO:0000256" key="4">
    <source>
        <dbReference type="ARBA" id="ARBA00022801"/>
    </source>
</evidence>
<dbReference type="GO" id="GO:0016891">
    <property type="term" value="F:RNA endonuclease activity producing 5'-phosphomonoesters, hydrolytic mechanism"/>
    <property type="evidence" value="ECO:0007669"/>
    <property type="project" value="TreeGrafter"/>
</dbReference>
<evidence type="ECO:0000256" key="2">
    <source>
        <dbReference type="ARBA" id="ARBA00008664"/>
    </source>
</evidence>
<keyword evidence="7" id="KW-0732">Signal</keyword>
<dbReference type="GO" id="GO:0004630">
    <property type="term" value="F:phospholipase D activity"/>
    <property type="evidence" value="ECO:0007669"/>
    <property type="project" value="UniProtKB-EC"/>
</dbReference>
<name>A0AAE2YSL3_9PROT</name>
<evidence type="ECO:0000256" key="1">
    <source>
        <dbReference type="ARBA" id="ARBA00000798"/>
    </source>
</evidence>
<gene>
    <name evidence="9" type="ORF">HFQ13_13465</name>
</gene>
<dbReference type="RefSeq" id="WP_215873160.1">
    <property type="nucleotide sequence ID" value="NZ_JAAXYO010000184.1"/>
</dbReference>
<comment type="similarity">
    <text evidence="2">Belongs to the phospholipase D family.</text>
</comment>
<dbReference type="SUPFAM" id="SSF56024">
    <property type="entry name" value="Phospholipase D/nuclease"/>
    <property type="match status" value="1"/>
</dbReference>
<evidence type="ECO:0000313" key="10">
    <source>
        <dbReference type="Proteomes" id="UP001197378"/>
    </source>
</evidence>
<proteinExistence type="inferred from homology"/>
<evidence type="ECO:0000256" key="6">
    <source>
        <dbReference type="ARBA" id="ARBA00023098"/>
    </source>
</evidence>